<organism evidence="2 3">
    <name type="scientific">Nocardiopsis flavescens</name>
    <dbReference type="NCBI Taxonomy" id="758803"/>
    <lineage>
        <taxon>Bacteria</taxon>
        <taxon>Bacillati</taxon>
        <taxon>Actinomycetota</taxon>
        <taxon>Actinomycetes</taxon>
        <taxon>Streptosporangiales</taxon>
        <taxon>Nocardiopsidaceae</taxon>
        <taxon>Nocardiopsis</taxon>
    </lineage>
</organism>
<dbReference type="EMBL" id="FQZK01000015">
    <property type="protein sequence ID" value="SHK20500.1"/>
    <property type="molecule type" value="Genomic_DNA"/>
</dbReference>
<proteinExistence type="predicted"/>
<gene>
    <name evidence="2" type="ORF">SAMN05421803_11591</name>
</gene>
<keyword evidence="3" id="KW-1185">Reference proteome</keyword>
<reference evidence="2 3" key="1">
    <citation type="submission" date="2016-11" db="EMBL/GenBank/DDBJ databases">
        <authorList>
            <person name="Jaros S."/>
            <person name="Januszkiewicz K."/>
            <person name="Wedrychowicz H."/>
        </authorList>
    </citation>
    <scope>NUCLEOTIDE SEQUENCE [LARGE SCALE GENOMIC DNA]</scope>
    <source>
        <strain evidence="2 3">CGMCC 4.5723</strain>
    </source>
</reference>
<protein>
    <submittedName>
        <fullName evidence="2">CRISPR system Cascade subunit CasA</fullName>
    </submittedName>
</protein>
<name>A0A1M6QK50_9ACTN</name>
<dbReference type="Pfam" id="PF09481">
    <property type="entry name" value="CRISPR_Cse1"/>
    <property type="match status" value="1"/>
</dbReference>
<dbReference type="Proteomes" id="UP000184452">
    <property type="component" value="Unassembled WGS sequence"/>
</dbReference>
<feature type="compositionally biased region" description="Low complexity" evidence="1">
    <location>
        <begin position="1"/>
        <end position="16"/>
    </location>
</feature>
<evidence type="ECO:0000256" key="1">
    <source>
        <dbReference type="SAM" id="MobiDB-lite"/>
    </source>
</evidence>
<evidence type="ECO:0000313" key="2">
    <source>
        <dbReference type="EMBL" id="SHK20500.1"/>
    </source>
</evidence>
<dbReference type="AlphaFoldDB" id="A0A1M6QK50"/>
<feature type="region of interest" description="Disordered" evidence="1">
    <location>
        <begin position="247"/>
        <end position="274"/>
    </location>
</feature>
<feature type="region of interest" description="Disordered" evidence="1">
    <location>
        <begin position="1"/>
        <end position="32"/>
    </location>
</feature>
<dbReference type="STRING" id="758803.SAMN05421803_11591"/>
<evidence type="ECO:0000313" key="3">
    <source>
        <dbReference type="Proteomes" id="UP000184452"/>
    </source>
</evidence>
<sequence>MPVIGLRESGSESLSEIPPASPTHTFSDEPLSWDPRHQPCVPAVALDGATAHHSLRALLMWADELAFLDCVSPGENVAVIEYLLAICFASGTCPSSDREWQDWIADRHPLASAADWLRDQPDEFWDLLHPTQPLAQNAQLAGDFAESATGTAQLVIEHSGDYNQHFDHHHLARDNPLPASAAFRATLTQHVYGPYGRARMSGKRLGPKVTNLAAGRLTGRIRVVALGQTLGETLRLNLHPPYGPPDTFNTSWTTDGERRTFTGPAKPRRPCSPADLHSSLGRSVLLGGVRGAQGQVMVDRVLIGAGEVLDLDPELHLQDAVFSETAGGLRKPLWPSPTRNLWQDAHALYSAVRDAPSGMYARLRSLRYEREGTGAPYQIWAVGLLTNQSRPLSWVDGAYPYAPGMVTHLYRASRRGSDIAEYIASTLKKAAIRAAETAFPAMRAADEAGQVARLDARSSFWPSAEEPFHGLLDEVVRRGPEDDDPTSEPLIAYAAGLMATARTQLLQKLDALPPSDINHKARARAVRLFEDALTGSRAPAELRGETEGD</sequence>
<dbReference type="InterPro" id="IPR013381">
    <property type="entry name" value="CRISPR-assoc_prot_Cse1"/>
</dbReference>
<accession>A0A1M6QK50</accession>